<organism evidence="2 3">
    <name type="scientific">Pleuronectes platessa</name>
    <name type="common">European plaice</name>
    <dbReference type="NCBI Taxonomy" id="8262"/>
    <lineage>
        <taxon>Eukaryota</taxon>
        <taxon>Metazoa</taxon>
        <taxon>Chordata</taxon>
        <taxon>Craniata</taxon>
        <taxon>Vertebrata</taxon>
        <taxon>Euteleostomi</taxon>
        <taxon>Actinopterygii</taxon>
        <taxon>Neopterygii</taxon>
        <taxon>Teleostei</taxon>
        <taxon>Neoteleostei</taxon>
        <taxon>Acanthomorphata</taxon>
        <taxon>Carangaria</taxon>
        <taxon>Pleuronectiformes</taxon>
        <taxon>Pleuronectoidei</taxon>
        <taxon>Pleuronectidae</taxon>
        <taxon>Pleuronectes</taxon>
    </lineage>
</organism>
<keyword evidence="3" id="KW-1185">Reference proteome</keyword>
<reference evidence="2" key="1">
    <citation type="submission" date="2020-03" db="EMBL/GenBank/DDBJ databases">
        <authorList>
            <person name="Weist P."/>
        </authorList>
    </citation>
    <scope>NUCLEOTIDE SEQUENCE</scope>
</reference>
<evidence type="ECO:0000313" key="3">
    <source>
        <dbReference type="Proteomes" id="UP001153269"/>
    </source>
</evidence>
<name>A0A9N7UYD6_PLEPL</name>
<gene>
    <name evidence="2" type="ORF">PLEPLA_LOCUS27139</name>
</gene>
<dbReference type="AlphaFoldDB" id="A0A9N7UYD6"/>
<dbReference type="Proteomes" id="UP001153269">
    <property type="component" value="Unassembled WGS sequence"/>
</dbReference>
<dbReference type="EMBL" id="CADEAL010002269">
    <property type="protein sequence ID" value="CAB1439338.1"/>
    <property type="molecule type" value="Genomic_DNA"/>
</dbReference>
<feature type="region of interest" description="Disordered" evidence="1">
    <location>
        <begin position="111"/>
        <end position="151"/>
    </location>
</feature>
<sequence>MQYGLVKCTFDLGADLDQLEAAGDSSSLGSDAITDTNRSEVSRWFPSAGRACACGPSTGEGARPPFRDGFTEPRDILAPDTRTLGFLKRQERPKYLWKRQNVLEYIRAGGSSCGGGEEEEVEAGGHDAAVSSVQQQRSPPSTEPGRRVSLRRCETPQSCQADICRESTSDTRLSGVGFKIRCRNLLSTASTLTLNPTSVYNVYIFLISGFLNLL</sequence>
<evidence type="ECO:0000256" key="1">
    <source>
        <dbReference type="SAM" id="MobiDB-lite"/>
    </source>
</evidence>
<accession>A0A9N7UYD6</accession>
<protein>
    <submittedName>
        <fullName evidence="2">Uncharacterized protein</fullName>
    </submittedName>
</protein>
<feature type="compositionally biased region" description="Low complexity" evidence="1">
    <location>
        <begin position="130"/>
        <end position="140"/>
    </location>
</feature>
<proteinExistence type="predicted"/>
<evidence type="ECO:0000313" key="2">
    <source>
        <dbReference type="EMBL" id="CAB1439338.1"/>
    </source>
</evidence>
<comment type="caution">
    <text evidence="2">The sequence shown here is derived from an EMBL/GenBank/DDBJ whole genome shotgun (WGS) entry which is preliminary data.</text>
</comment>